<dbReference type="RefSeq" id="WP_168060592.1">
    <property type="nucleotide sequence ID" value="NZ_VTOW01000002.1"/>
</dbReference>
<evidence type="ECO:0000259" key="2">
    <source>
        <dbReference type="Pfam" id="PF01266"/>
    </source>
</evidence>
<sequence>MERSFDILIIGGGIIGSSVAMALSERGGGRIGVVDIDLSGTWGSTERNAGGVRATWEQPINIELGRRSIAYYETVAAEVGFQQKGYLWLYNAAQWRWAAERLAAQRRLGVPVEEWTPSEVQARYPFLDRLEGVAAATFSPRDGLINPNLLKLHYRRIASERGVAWIDRHAVERIAMAQGRIDSVLLREIRSQEEVTPFLTEGTLPEGSAAQTISARIVVNAAGPWAPRLARLYGKEIPSAPVRRQVSVAHSREVDLTPFGMIVDTTGLYFHAEANNLLAGYSVPTEPKGYRFEDEGYDFFLREIWPRLWERGSRFEKLKYVSGWAGLYEVSPDKSAIIGAAGPAGVFEAHSFSGRGVMQSYAAGQALAELIVEGRYRTLDLAPLAGDRFERGAMVPEGLHI</sequence>
<dbReference type="GO" id="GO:0005737">
    <property type="term" value="C:cytoplasm"/>
    <property type="evidence" value="ECO:0007669"/>
    <property type="project" value="TreeGrafter"/>
</dbReference>
<dbReference type="Proteomes" id="UP000534783">
    <property type="component" value="Unassembled WGS sequence"/>
</dbReference>
<gene>
    <name evidence="3" type="ORF">MNODULE_13265</name>
</gene>
<reference evidence="3 4" key="1">
    <citation type="journal article" date="2020" name="Nature">
        <title>Bacterial chemolithoautotrophy via manganese oxidation.</title>
        <authorList>
            <person name="Yu H."/>
            <person name="Leadbetter J.R."/>
        </authorList>
    </citation>
    <scope>NUCLEOTIDE SEQUENCE [LARGE SCALE GENOMIC DNA]</scope>
    <source>
        <strain evidence="3 4">Mn-1</strain>
    </source>
</reference>
<comment type="caution">
    <text evidence="3">The sequence shown here is derived from an EMBL/GenBank/DDBJ whole genome shotgun (WGS) entry which is preliminary data.</text>
</comment>
<dbReference type="AlphaFoldDB" id="A0A7X6IBQ8"/>
<keyword evidence="4" id="KW-1185">Reference proteome</keyword>
<dbReference type="InterPro" id="IPR036188">
    <property type="entry name" value="FAD/NAD-bd_sf"/>
</dbReference>
<dbReference type="InterPro" id="IPR006076">
    <property type="entry name" value="FAD-dep_OxRdtase"/>
</dbReference>
<dbReference type="EMBL" id="VTOW01000002">
    <property type="protein sequence ID" value="NKE71710.1"/>
    <property type="molecule type" value="Genomic_DNA"/>
</dbReference>
<evidence type="ECO:0000313" key="3">
    <source>
        <dbReference type="EMBL" id="NKE71710.1"/>
    </source>
</evidence>
<evidence type="ECO:0000256" key="1">
    <source>
        <dbReference type="ARBA" id="ARBA00023002"/>
    </source>
</evidence>
<accession>A0A7X6IBQ8</accession>
<dbReference type="PANTHER" id="PTHR13847:SF287">
    <property type="entry name" value="FAD-DEPENDENT OXIDOREDUCTASE DOMAIN-CONTAINING PROTEIN 1"/>
    <property type="match status" value="1"/>
</dbReference>
<dbReference type="SUPFAM" id="SSF51905">
    <property type="entry name" value="FAD/NAD(P)-binding domain"/>
    <property type="match status" value="1"/>
</dbReference>
<dbReference type="Gene3D" id="3.50.50.60">
    <property type="entry name" value="FAD/NAD(P)-binding domain"/>
    <property type="match status" value="2"/>
</dbReference>
<dbReference type="Gene3D" id="3.30.9.10">
    <property type="entry name" value="D-Amino Acid Oxidase, subunit A, domain 2"/>
    <property type="match status" value="2"/>
</dbReference>
<proteinExistence type="predicted"/>
<name>A0A7X6IBQ8_9BACT</name>
<organism evidence="3 4">
    <name type="scientific">Candidatus Manganitrophus noduliformans</name>
    <dbReference type="NCBI Taxonomy" id="2606439"/>
    <lineage>
        <taxon>Bacteria</taxon>
        <taxon>Pseudomonadati</taxon>
        <taxon>Nitrospirota</taxon>
        <taxon>Nitrospiria</taxon>
        <taxon>Candidatus Troglogloeales</taxon>
        <taxon>Candidatus Manganitrophaceae</taxon>
        <taxon>Candidatus Manganitrophus</taxon>
    </lineage>
</organism>
<feature type="domain" description="FAD dependent oxidoreductase" evidence="2">
    <location>
        <begin position="6"/>
        <end position="370"/>
    </location>
</feature>
<dbReference type="PANTHER" id="PTHR13847">
    <property type="entry name" value="SARCOSINE DEHYDROGENASE-RELATED"/>
    <property type="match status" value="1"/>
</dbReference>
<dbReference type="GO" id="GO:0016491">
    <property type="term" value="F:oxidoreductase activity"/>
    <property type="evidence" value="ECO:0007669"/>
    <property type="project" value="UniProtKB-KW"/>
</dbReference>
<protein>
    <submittedName>
        <fullName evidence="3">FAD-binding oxidoreductase</fullName>
    </submittedName>
</protein>
<evidence type="ECO:0000313" key="4">
    <source>
        <dbReference type="Proteomes" id="UP000534783"/>
    </source>
</evidence>
<keyword evidence="1" id="KW-0560">Oxidoreductase</keyword>
<dbReference type="Pfam" id="PF01266">
    <property type="entry name" value="DAO"/>
    <property type="match status" value="1"/>
</dbReference>